<protein>
    <submittedName>
        <fullName evidence="1">Uncharacterized protein</fullName>
    </submittedName>
</protein>
<organism evidence="1 2">
    <name type="scientific">Dallia pectoralis</name>
    <name type="common">Alaska blackfish</name>
    <dbReference type="NCBI Taxonomy" id="75939"/>
    <lineage>
        <taxon>Eukaryota</taxon>
        <taxon>Metazoa</taxon>
        <taxon>Chordata</taxon>
        <taxon>Craniata</taxon>
        <taxon>Vertebrata</taxon>
        <taxon>Euteleostomi</taxon>
        <taxon>Actinopterygii</taxon>
        <taxon>Neopterygii</taxon>
        <taxon>Teleostei</taxon>
        <taxon>Protacanthopterygii</taxon>
        <taxon>Esociformes</taxon>
        <taxon>Umbridae</taxon>
        <taxon>Dallia</taxon>
    </lineage>
</organism>
<name>A0ACC2H360_DALPE</name>
<reference evidence="1" key="1">
    <citation type="submission" date="2021-05" db="EMBL/GenBank/DDBJ databases">
        <authorList>
            <person name="Pan Q."/>
            <person name="Jouanno E."/>
            <person name="Zahm M."/>
            <person name="Klopp C."/>
            <person name="Cabau C."/>
            <person name="Louis A."/>
            <person name="Berthelot C."/>
            <person name="Parey E."/>
            <person name="Roest Crollius H."/>
            <person name="Montfort J."/>
            <person name="Robinson-Rechavi M."/>
            <person name="Bouchez O."/>
            <person name="Lampietro C."/>
            <person name="Lopez Roques C."/>
            <person name="Donnadieu C."/>
            <person name="Postlethwait J."/>
            <person name="Bobe J."/>
            <person name="Dillon D."/>
            <person name="Chandos A."/>
            <person name="von Hippel F."/>
            <person name="Guiguen Y."/>
        </authorList>
    </citation>
    <scope>NUCLEOTIDE SEQUENCE</scope>
    <source>
        <strain evidence="1">YG-Jan2019</strain>
    </source>
</reference>
<dbReference type="Proteomes" id="UP001157502">
    <property type="component" value="Chromosome 6"/>
</dbReference>
<sequence>MAEVDKGRKPSEESTDDSEEEDSEEEPKLKYERLANGVTEILQKDAASCMTVHVKFLALGTHFGKVFLLDIQGNVTQKFDISPVKINQISLDESGEHVGICSEDGKVQVFGLYTREGFHENFDCPIKVVALHPRFSSSNCKQFVTGGNKLLLYERNWLNRWKTSTLHEGEGAITNVQWRANLIAWANNVGVKIYDVSTKQRITNVLRDNVSLRPDMYPCSLCWKDNATLIVGWGSSIKICAVKERDHMEMRDLPSRYVEIVSAFETEFFISGLAPLADQLVTLYFVKETSDHMQEEEFRARPRLDIIQPLAEGCEEISSDALTVRNFQENECRDYRLEHSEGESLFYIISPKDIVVAKERDQDDHIDWLLDKKKYEEALMAAEISFKNIKRHEIQKIGMAYINHLVEKGDYDSAARKCQKVLGKNMELWENEVYRFKTIGQLKAISQYLPRGDLRLRPAIYEMILHEFLKTDYEGFATLIREWPGELYNNMTVIQAVTNHLKKEPANSTLLTTLAELYTYDQRYDRALEIYLRLRHKDVYQLIHKHNLFSAIEDKIVLLLDFDKEKAVDMLLDNEDKISIDRVVEELRDRPELLHIYLHKLFKRDHHKGQKHHERQIGLYAEYDRPNLLPFLRDSIHCPLEKALDICQERNFVEETVFLLSRMGNCRRALQMIMEELEDVDKAIEFAKEQDDAELWEDLISYSIDKPPFITGLLNNIGTHVDPILLIHRIKEGMEIPNLRDSLVKILQDYNLQILLREGCKKILVADSLSLLQKNHRTQMRGVRVDEENICESCHASILPSDMAQNFSVVVFHCRHMFHKECLPSPGTIPGVQFCNICSAKRRGPGSGILEMKKASLDSQEKGKKQLLLENKTSKMPAPKRQESSQDPHAKRRKVDQNEVAMSSNKTTPAPATSSNLHRAAPLQRRNKRKHPAQLKDRKKPFKSSLHLSKAQKANPRTKSNLSVKKAKLLKATSASSTNPISKGTLKRPAKICHTVSTESVDDLIRTRKPHCIRKYSIGDRAASFEEASDSLTEQLESSNGSQQMEKDLKAIPTNEVSEGDMTTTNESLETKLSAQFMSSSEEASSEKPSDFLPEHMKQSCEAQQVQDIGMGIPTDDVIGPMTSLNETVAHKPDANINSAAFIAADGVSHPLPDQVNPEEVNQIYIEMQEVQEDSTSSCADQVTELVSSKGTLDNVLEQVVLTSEAKETQKYSIATPADQVGQGLATKLSTKIKSPPLEALFSALKESSICQHPLSHTMRSNVQEFLEVEDSLQVVKGDNDIGVNKKDDLSVHLETPIIVVDMEIGHCVVEVVGENDVDMDSDLEIINNSKEVQPTKGPEEDRCSVKTEDGTEKEGTSSTNQKETKGTMKDAAKKIQTSTDKPKKQQMNPQARTKARLAALAEQKASASKKANRRLNLLALCEEIADDIATDTMLIKTKEVKEEQQDQIVTVEAEPIKDPEGPQPDTNANIVSVPLSPDIPNKPSTPVEAPAEQPAPAKPLVVEPPQRRFFISQVTVPLKIHEKKKLTRFQRLRQVELQREKKMSWTMVKKLKSDQANQMIFPDTEFQVAYASISTPVPALFPKATQPSPSLSASPAVPKVAASTTTPASTSPALTAKVEPSKVEPSTVEPRKLSPES</sequence>
<evidence type="ECO:0000313" key="2">
    <source>
        <dbReference type="Proteomes" id="UP001157502"/>
    </source>
</evidence>
<proteinExistence type="predicted"/>
<dbReference type="EMBL" id="CM055733">
    <property type="protein sequence ID" value="KAJ8010339.1"/>
    <property type="molecule type" value="Genomic_DNA"/>
</dbReference>
<accession>A0ACC2H360</accession>
<evidence type="ECO:0000313" key="1">
    <source>
        <dbReference type="EMBL" id="KAJ8010339.1"/>
    </source>
</evidence>
<comment type="caution">
    <text evidence="1">The sequence shown here is derived from an EMBL/GenBank/DDBJ whole genome shotgun (WGS) entry which is preliminary data.</text>
</comment>
<gene>
    <name evidence="1" type="ORF">DPEC_G00074040</name>
</gene>
<keyword evidence="2" id="KW-1185">Reference proteome</keyword>